<evidence type="ECO:0000313" key="2">
    <source>
        <dbReference type="Proteomes" id="UP000095455"/>
    </source>
</evidence>
<protein>
    <submittedName>
        <fullName evidence="1">Uncharacterized protein</fullName>
    </submittedName>
</protein>
<accession>A0A8D9L802</accession>
<sequence>MRNILFGMRRFLLFILAVFYLGVSSGFALNYHYCMGKLAEVSLQYLDTCPSCGEAGTSHKCCSTETEYVKLSVDQDVANTLVQLSAPVAVVLLFDLLDSYKIAGRDETTRSNPFINPPKENSAIPLFVHHCTFLI</sequence>
<name>A0A8D9L802_PARDI</name>
<dbReference type="InterPro" id="IPR058512">
    <property type="entry name" value="DUF8199"/>
</dbReference>
<evidence type="ECO:0000313" key="1">
    <source>
        <dbReference type="EMBL" id="CUO23861.1"/>
    </source>
</evidence>
<dbReference type="Proteomes" id="UP000095455">
    <property type="component" value="Unassembled WGS sequence"/>
</dbReference>
<dbReference type="InterPro" id="IPR058060">
    <property type="entry name" value="HYC_CC_PP"/>
</dbReference>
<proteinExistence type="predicted"/>
<comment type="caution">
    <text evidence="1">The sequence shown here is derived from an EMBL/GenBank/DDBJ whole genome shotgun (WGS) entry which is preliminary data.</text>
</comment>
<dbReference type="NCBIfam" id="NF047658">
    <property type="entry name" value="HYC_CC_PP"/>
    <property type="match status" value="1"/>
</dbReference>
<gene>
    <name evidence="1" type="ORF">ERS852380_01839</name>
</gene>
<dbReference type="AlphaFoldDB" id="A0A8D9L802"/>
<dbReference type="EMBL" id="CYYK01000006">
    <property type="protein sequence ID" value="CUO23861.1"/>
    <property type="molecule type" value="Genomic_DNA"/>
</dbReference>
<organism evidence="1 2">
    <name type="scientific">Parabacteroides distasonis</name>
    <dbReference type="NCBI Taxonomy" id="823"/>
    <lineage>
        <taxon>Bacteria</taxon>
        <taxon>Pseudomonadati</taxon>
        <taxon>Bacteroidota</taxon>
        <taxon>Bacteroidia</taxon>
        <taxon>Bacteroidales</taxon>
        <taxon>Tannerellaceae</taxon>
        <taxon>Parabacteroides</taxon>
    </lineage>
</organism>
<dbReference type="Pfam" id="PF26622">
    <property type="entry name" value="DUF8199"/>
    <property type="match status" value="1"/>
</dbReference>
<reference evidence="1 2" key="1">
    <citation type="submission" date="2015-09" db="EMBL/GenBank/DDBJ databases">
        <authorList>
            <consortium name="Pathogen Informatics"/>
        </authorList>
    </citation>
    <scope>NUCLEOTIDE SEQUENCE [LARGE SCALE GENOMIC DNA]</scope>
    <source>
        <strain evidence="1 2">2789STDY5608822</strain>
    </source>
</reference>